<protein>
    <submittedName>
        <fullName evidence="1">Uncharacterized protein</fullName>
    </submittedName>
</protein>
<dbReference type="AlphaFoldDB" id="U4LQJ9"/>
<gene>
    <name evidence="1" type="ORF">PCON_02061</name>
</gene>
<dbReference type="EMBL" id="HF936249">
    <property type="protein sequence ID" value="CCX33819.1"/>
    <property type="molecule type" value="Genomic_DNA"/>
</dbReference>
<reference evidence="1 2" key="1">
    <citation type="journal article" date="2013" name="PLoS Genet.">
        <title>The genome and development-dependent transcriptomes of Pyronema confluens: a window into fungal evolution.</title>
        <authorList>
            <person name="Traeger S."/>
            <person name="Altegoer F."/>
            <person name="Freitag M."/>
            <person name="Gabaldon T."/>
            <person name="Kempken F."/>
            <person name="Kumar A."/>
            <person name="Marcet-Houben M."/>
            <person name="Poggeler S."/>
            <person name="Stajich J.E."/>
            <person name="Nowrousian M."/>
        </authorList>
    </citation>
    <scope>NUCLEOTIDE SEQUENCE [LARGE SCALE GENOMIC DNA]</scope>
    <source>
        <strain evidence="2">CBS 100304</strain>
        <tissue evidence="1">Vegetative mycelium</tissue>
    </source>
</reference>
<sequence length="55" mass="6108">MVPFKETSGMIVIDMGSVILGCEGYVLLLSETTVQNKFKCVLCCEKLVRKCCFSI</sequence>
<evidence type="ECO:0000313" key="1">
    <source>
        <dbReference type="EMBL" id="CCX33819.1"/>
    </source>
</evidence>
<proteinExistence type="predicted"/>
<organism evidence="1 2">
    <name type="scientific">Pyronema omphalodes (strain CBS 100304)</name>
    <name type="common">Pyronema confluens</name>
    <dbReference type="NCBI Taxonomy" id="1076935"/>
    <lineage>
        <taxon>Eukaryota</taxon>
        <taxon>Fungi</taxon>
        <taxon>Dikarya</taxon>
        <taxon>Ascomycota</taxon>
        <taxon>Pezizomycotina</taxon>
        <taxon>Pezizomycetes</taxon>
        <taxon>Pezizales</taxon>
        <taxon>Pyronemataceae</taxon>
        <taxon>Pyronema</taxon>
    </lineage>
</organism>
<dbReference type="Proteomes" id="UP000018144">
    <property type="component" value="Unassembled WGS sequence"/>
</dbReference>
<keyword evidence="2" id="KW-1185">Reference proteome</keyword>
<name>U4LQJ9_PYROM</name>
<accession>U4LQJ9</accession>
<evidence type="ECO:0000313" key="2">
    <source>
        <dbReference type="Proteomes" id="UP000018144"/>
    </source>
</evidence>